<comment type="caution">
    <text evidence="5">The sequence shown here is derived from an EMBL/GenBank/DDBJ whole genome shotgun (WGS) entry which is preliminary data.</text>
</comment>
<evidence type="ECO:0000313" key="5">
    <source>
        <dbReference type="EMBL" id="MCB4880354.1"/>
    </source>
</evidence>
<evidence type="ECO:0000313" key="6">
    <source>
        <dbReference type="Proteomes" id="UP001197735"/>
    </source>
</evidence>
<reference evidence="5" key="1">
    <citation type="submission" date="2021-07" db="EMBL/GenBank/DDBJ databases">
        <title>Xylan utilisation by Bifidobacterium pseudocatenulatum.</title>
        <authorList>
            <person name="Watanabe Y."/>
        </authorList>
    </citation>
    <scope>NUCLEOTIDE SEQUENCE</scope>
    <source>
        <strain evidence="5">YIT12824</strain>
    </source>
</reference>
<dbReference type="Proteomes" id="UP001197735">
    <property type="component" value="Unassembled WGS sequence"/>
</dbReference>
<dbReference type="EMBL" id="JAHXEI010000004">
    <property type="protein sequence ID" value="MCB4880354.1"/>
    <property type="molecule type" value="Genomic_DNA"/>
</dbReference>
<sequence>MTEKSNAATESEIPELKPLYPQYDESSHASYVQRLEKALEGNDNKLHNIALSGVYGSGKSSILEKVVKDLEEERPHTTRTISLAPLAAQLKKQDDRKVNSVSDEGDSAPEKPSGAPPKSSNNSSITNLIQKEIIKQLLYGTDPGKIPASHFHRINEIGLGKQLLSSLACGALLLFMLDIHKWPYNRIQELLTWLPIPTSITKILAEIVIIGLLLIATFALFHYFDTRIHLAKIDVGTAGITLGENSDSYFDQYLDEIIYIFEKTGIRTVFFEDLDRFQDAQIFDSLRELNQILNNDPKLRHTESTIQKISQRLHFSPSAEEKNSQSSIPIQFVYAIHDAIFSNQYVLADEQVSNKESLSHSFSRAKFFDLIIPVMPFVSASNSYQIALETLEDVLDANDPQMINLLELVADAIPDKRTWINIRNEFIVYREHLFVQSPEGRFTSKLGLDESHLLAFIIYKNCYLDDSVKIHDGKSKLDYFYNNARELAKQKLSNLIDQNHKLEDQISRFTDESNAEKRALELKAKLCHFMALIADTTEDNEDSLRVGLNANNVSDASTPQAWRELTGCEETDQVYVEYDYHWTRITRLIPYSLLKRVIDTSLDIGQWEESQKINLTNKNADLSKTIEDLRSGDWAFILQFEESQTKESQTSLDKDFYALLDGNTSLLYRLISHGWIGQDYMLYSTIYTDEGITRNALNFILHHIDGNNPDYQFKLDDEDSEDALRRIRRKDKAIFHQHRVLNIDLLHYMLSHCDDSETNQDTDQIIEMLSPLDNETSEFVSAYLDRLDDKANSLLDKMASRSQKLLSFLAQRGTTGTDMLCQHLDVAFHHLSREIQYTVDGNLADFLQNHWRSISIFRDSNIAPALVEPIVQILNDGKVRIDSLSELGYKDSSSGLRYPCVEQNLYVFSRGNLETALDTISQSDNNQDGSYSVCNRLPALNMIMHISRTVYANALGHLEKYFDLLTKDEYALDCSSNQNIADDLLHILDDIRQQANEEEDTEKLILTLLNRCSSSARLPLFDDRFGNYTDALMECDAVHFTPTNLQWAFTHDALTEHESSMTTWIQKHDSFEQGDTDDKLDKEKLAEDTINLPPTILKSDKKIQLLQELELDSPIPASSIELDHQDLEHYPEIYAQLLKNGLVADMAESFESLEGQPWPVREAWIKESQKFGDYLGDVKLHPNEACHIVCAEDPQLQRFAGIIMDNFRDYTEGADETELLNASAALIRKGKNIDEATRQDLAEHDDGLDNTRSLLDAEPERQSAIAMFADALEYAVTHGQTENDIVRNMKQIFQKLGDEYLKFINPNSKCINLPNTDENQQIIKTLCNWKPQLIPQIEKIDEKNLIQIRRDQKLWNGFFKQGE</sequence>
<dbReference type="RefSeq" id="WP_226590150.1">
    <property type="nucleotide sequence ID" value="NZ_JAHXEI010000004.1"/>
</dbReference>
<gene>
    <name evidence="5" type="ORF">KZP06_06410</name>
</gene>
<evidence type="ECO:0000256" key="1">
    <source>
        <dbReference type="SAM" id="Coils"/>
    </source>
</evidence>
<dbReference type="Pfam" id="PF20693">
    <property type="entry name" value="YobI-ATPase"/>
    <property type="match status" value="1"/>
</dbReference>
<keyword evidence="3" id="KW-1133">Transmembrane helix</keyword>
<keyword evidence="3" id="KW-0812">Transmembrane</keyword>
<evidence type="ECO:0000259" key="4">
    <source>
        <dbReference type="Pfam" id="PF20693"/>
    </source>
</evidence>
<feature type="region of interest" description="Disordered" evidence="2">
    <location>
        <begin position="89"/>
        <end position="123"/>
    </location>
</feature>
<organism evidence="5 6">
    <name type="scientific">Bifidobacterium pseudocatenulatum</name>
    <dbReference type="NCBI Taxonomy" id="28026"/>
    <lineage>
        <taxon>Bacteria</taxon>
        <taxon>Bacillati</taxon>
        <taxon>Actinomycetota</taxon>
        <taxon>Actinomycetes</taxon>
        <taxon>Bifidobacteriales</taxon>
        <taxon>Bifidobacteriaceae</taxon>
        <taxon>Bifidobacterium</taxon>
    </lineage>
</organism>
<feature type="transmembrane region" description="Helical" evidence="3">
    <location>
        <begin position="203"/>
        <end position="224"/>
    </location>
</feature>
<feature type="domain" description="YobI-like P-loop NTPase" evidence="4">
    <location>
        <begin position="31"/>
        <end position="478"/>
    </location>
</feature>
<feature type="region of interest" description="Disordered" evidence="2">
    <location>
        <begin position="1"/>
        <end position="26"/>
    </location>
</feature>
<evidence type="ECO:0000256" key="2">
    <source>
        <dbReference type="SAM" id="MobiDB-lite"/>
    </source>
</evidence>
<dbReference type="InterPro" id="IPR048428">
    <property type="entry name" value="YobI-NTPase"/>
</dbReference>
<feature type="coiled-coil region" evidence="1">
    <location>
        <begin position="485"/>
        <end position="512"/>
    </location>
</feature>
<proteinExistence type="predicted"/>
<keyword evidence="3" id="KW-0472">Membrane</keyword>
<evidence type="ECO:0000256" key="3">
    <source>
        <dbReference type="SAM" id="Phobius"/>
    </source>
</evidence>
<name>A0AAW4TS44_BIFPS</name>
<accession>A0AAW4TS44</accession>
<keyword evidence="1" id="KW-0175">Coiled coil</keyword>
<protein>
    <recommendedName>
        <fullName evidence="4">YobI-like P-loop NTPase domain-containing protein</fullName>
    </recommendedName>
</protein>